<name>A0AAD7VWI6_9ASCO</name>
<comment type="caution">
    <text evidence="3">The sequence shown here is derived from an EMBL/GenBank/DDBJ whole genome shotgun (WGS) entry which is preliminary data.</text>
</comment>
<sequence length="102" mass="11520">MWLNVLSIALAGCVVCATSEAKCTSIILIRSYSNYEYILLFVSTNYLRIVLVILANIYGRTTSKQRKACIIFAAACLTISFDMPHNRLFPIYTIQALNIQYT</sequence>
<feature type="transmembrane region" description="Helical" evidence="1">
    <location>
        <begin position="37"/>
        <end position="58"/>
    </location>
</feature>
<dbReference type="EMBL" id="JARPMG010000001">
    <property type="protein sequence ID" value="KAJ8104004.1"/>
    <property type="molecule type" value="Genomic_DNA"/>
</dbReference>
<dbReference type="AlphaFoldDB" id="A0AAD7VWI6"/>
<evidence type="ECO:0000256" key="1">
    <source>
        <dbReference type="SAM" id="Phobius"/>
    </source>
</evidence>
<evidence type="ECO:0000256" key="2">
    <source>
        <dbReference type="SAM" id="SignalP"/>
    </source>
</evidence>
<accession>A0AAD7VWI6</accession>
<dbReference type="RefSeq" id="XP_056047454.1">
    <property type="nucleotide sequence ID" value="XM_056184014.1"/>
</dbReference>
<reference evidence="3" key="1">
    <citation type="submission" date="2023-03" db="EMBL/GenBank/DDBJ databases">
        <title>Near-Complete genome sequence of Lipomyces tetrasporous NRRL Y-64009, an oleaginous yeast capable of growing on lignocellulosic hydrolysates.</title>
        <authorList>
            <consortium name="Lawrence Berkeley National Laboratory"/>
            <person name="Jagtap S.S."/>
            <person name="Liu J.-J."/>
            <person name="Walukiewicz H.E."/>
            <person name="Pangilinan J."/>
            <person name="Lipzen A."/>
            <person name="Ahrendt S."/>
            <person name="Koriabine M."/>
            <person name="Cobaugh K."/>
            <person name="Salamov A."/>
            <person name="Yoshinaga Y."/>
            <person name="Ng V."/>
            <person name="Daum C."/>
            <person name="Grigoriev I.V."/>
            <person name="Slininger P.J."/>
            <person name="Dien B.S."/>
            <person name="Jin Y.-S."/>
            <person name="Rao C.V."/>
        </authorList>
    </citation>
    <scope>NUCLEOTIDE SEQUENCE</scope>
    <source>
        <strain evidence="3">NRRL Y-64009</strain>
    </source>
</reference>
<keyword evidence="2" id="KW-0732">Signal</keyword>
<organism evidence="3 4">
    <name type="scientific">Lipomyces tetrasporus</name>
    <dbReference type="NCBI Taxonomy" id="54092"/>
    <lineage>
        <taxon>Eukaryota</taxon>
        <taxon>Fungi</taxon>
        <taxon>Dikarya</taxon>
        <taxon>Ascomycota</taxon>
        <taxon>Saccharomycotina</taxon>
        <taxon>Lipomycetes</taxon>
        <taxon>Lipomycetales</taxon>
        <taxon>Lipomycetaceae</taxon>
        <taxon>Lipomyces</taxon>
    </lineage>
</organism>
<keyword evidence="1" id="KW-0812">Transmembrane</keyword>
<protein>
    <submittedName>
        <fullName evidence="3">Uncharacterized protein</fullName>
    </submittedName>
</protein>
<dbReference type="GeneID" id="80879180"/>
<keyword evidence="1" id="KW-1133">Transmembrane helix</keyword>
<feature type="chain" id="PRO_5042233218" evidence="2">
    <location>
        <begin position="22"/>
        <end position="102"/>
    </location>
</feature>
<feature type="signal peptide" evidence="2">
    <location>
        <begin position="1"/>
        <end position="21"/>
    </location>
</feature>
<keyword evidence="1" id="KW-0472">Membrane</keyword>
<proteinExistence type="predicted"/>
<evidence type="ECO:0000313" key="4">
    <source>
        <dbReference type="Proteomes" id="UP001217417"/>
    </source>
</evidence>
<gene>
    <name evidence="3" type="ORF">POJ06DRAFT_10816</name>
</gene>
<evidence type="ECO:0000313" key="3">
    <source>
        <dbReference type="EMBL" id="KAJ8104004.1"/>
    </source>
</evidence>
<keyword evidence="4" id="KW-1185">Reference proteome</keyword>
<dbReference type="Proteomes" id="UP001217417">
    <property type="component" value="Unassembled WGS sequence"/>
</dbReference>